<keyword evidence="3" id="KW-1003">Cell membrane</keyword>
<dbReference type="Gene3D" id="1.10.287.1260">
    <property type="match status" value="1"/>
</dbReference>
<comment type="similarity">
    <text evidence="2">Belongs to the MscS (TC 1.A.23) family.</text>
</comment>
<feature type="transmembrane region" description="Helical" evidence="7">
    <location>
        <begin position="216"/>
        <end position="235"/>
    </location>
</feature>
<comment type="subcellular location">
    <subcellularLocation>
        <location evidence="1">Cell membrane</location>
        <topology evidence="1">Multi-pass membrane protein</topology>
    </subcellularLocation>
</comment>
<dbReference type="AlphaFoldDB" id="A0A0F9VZS7"/>
<evidence type="ECO:0008006" key="12">
    <source>
        <dbReference type="Google" id="ProtNLM"/>
    </source>
</evidence>
<evidence type="ECO:0000256" key="3">
    <source>
        <dbReference type="ARBA" id="ARBA00022475"/>
    </source>
</evidence>
<feature type="domain" description="Mechanosensitive ion channel MscS" evidence="8">
    <location>
        <begin position="258"/>
        <end position="323"/>
    </location>
</feature>
<name>A0A0F9VZS7_9ZZZZ</name>
<evidence type="ECO:0000256" key="2">
    <source>
        <dbReference type="ARBA" id="ARBA00008017"/>
    </source>
</evidence>
<dbReference type="InterPro" id="IPR010920">
    <property type="entry name" value="LSM_dom_sf"/>
</dbReference>
<evidence type="ECO:0000259" key="9">
    <source>
        <dbReference type="Pfam" id="PF21082"/>
    </source>
</evidence>
<dbReference type="EMBL" id="LAZR01000004">
    <property type="protein sequence ID" value="KKO10536.1"/>
    <property type="molecule type" value="Genomic_DNA"/>
</dbReference>
<evidence type="ECO:0000256" key="7">
    <source>
        <dbReference type="SAM" id="Phobius"/>
    </source>
</evidence>
<evidence type="ECO:0000256" key="1">
    <source>
        <dbReference type="ARBA" id="ARBA00004651"/>
    </source>
</evidence>
<feature type="domain" description="Mechanosensitive ion channel MscS C-terminal" evidence="9">
    <location>
        <begin position="331"/>
        <end position="415"/>
    </location>
</feature>
<feature type="transmembrane region" description="Helical" evidence="7">
    <location>
        <begin position="24"/>
        <end position="43"/>
    </location>
</feature>
<evidence type="ECO:0000313" key="11">
    <source>
        <dbReference type="EMBL" id="KKO10536.1"/>
    </source>
</evidence>
<evidence type="ECO:0000256" key="6">
    <source>
        <dbReference type="ARBA" id="ARBA00023136"/>
    </source>
</evidence>
<dbReference type="SUPFAM" id="SSF82861">
    <property type="entry name" value="Mechanosensitive channel protein MscS (YggB), transmembrane region"/>
    <property type="match status" value="1"/>
</dbReference>
<organism evidence="11">
    <name type="scientific">marine sediment metagenome</name>
    <dbReference type="NCBI Taxonomy" id="412755"/>
    <lineage>
        <taxon>unclassified sequences</taxon>
        <taxon>metagenomes</taxon>
        <taxon>ecological metagenomes</taxon>
    </lineage>
</organism>
<gene>
    <name evidence="11" type="ORF">LCGC14_0020150</name>
</gene>
<dbReference type="InterPro" id="IPR006685">
    <property type="entry name" value="MscS_channel_2nd"/>
</dbReference>
<feature type="transmembrane region" description="Helical" evidence="7">
    <location>
        <begin position="241"/>
        <end position="270"/>
    </location>
</feature>
<reference evidence="11" key="1">
    <citation type="journal article" date="2015" name="Nature">
        <title>Complex archaea that bridge the gap between prokaryotes and eukaryotes.</title>
        <authorList>
            <person name="Spang A."/>
            <person name="Saw J.H."/>
            <person name="Jorgensen S.L."/>
            <person name="Zaremba-Niedzwiedzka K."/>
            <person name="Martijn J."/>
            <person name="Lind A.E."/>
            <person name="van Eijk R."/>
            <person name="Schleper C."/>
            <person name="Guy L."/>
            <person name="Ettema T.J."/>
        </authorList>
    </citation>
    <scope>NUCLEOTIDE SEQUENCE</scope>
</reference>
<sequence length="452" mass="49473">MQELLTLLQERSQQVIVALQTPEYWWQFLVLLSALALAALINARMQSVLEQSNTQSTGLRHIAVRGAQRIVWPLTALVFILIAIGILENYGLPTAILNVISPILAALALIRLCVYILRKSFASNPIMRSSENALVLLVWSIVIMHLLGWLPGVLALLDNMGLTIGETRITVLSTFQLLFIVALAFILAVWIADLINRQVARVPGISPSMQVGVSKLSRFLLLTLAFLLALNAVGINLSSLAIFGGALGVGLGFGLQSIASNFISGFILVLDRSIKPGDIITVGTKFGWVQELNARYIVVRNREGVDTLIPNENLITSQVINWSYADPNVRVTVPVQISYDNDPEVAMQLMLDCAFASSRVLQDPPPTVRLTEFADSGIALEVRVWINDPNNGFTPVRSDINVAIWRAFKKANITIPYPQQDVYIKSMPDWPKVPAAAGSDPATVDTDTSDPS</sequence>
<feature type="transmembrane region" description="Helical" evidence="7">
    <location>
        <begin position="133"/>
        <end position="157"/>
    </location>
</feature>
<protein>
    <recommendedName>
        <fullName evidence="12">Mechanosensitive ion channel inner membrane domain-containing protein</fullName>
    </recommendedName>
</protein>
<feature type="transmembrane region" description="Helical" evidence="7">
    <location>
        <begin position="99"/>
        <end position="117"/>
    </location>
</feature>
<keyword evidence="5 7" id="KW-1133">Transmembrane helix</keyword>
<dbReference type="InterPro" id="IPR052702">
    <property type="entry name" value="MscS-like_channel"/>
</dbReference>
<dbReference type="Pfam" id="PF00924">
    <property type="entry name" value="MS_channel_2nd"/>
    <property type="match status" value="1"/>
</dbReference>
<dbReference type="InterPro" id="IPR049278">
    <property type="entry name" value="MS_channel_C"/>
</dbReference>
<dbReference type="InterPro" id="IPR011014">
    <property type="entry name" value="MscS_channel_TM-2"/>
</dbReference>
<evidence type="ECO:0000256" key="4">
    <source>
        <dbReference type="ARBA" id="ARBA00022692"/>
    </source>
</evidence>
<dbReference type="Gene3D" id="2.30.30.60">
    <property type="match status" value="1"/>
</dbReference>
<dbReference type="GO" id="GO:0055085">
    <property type="term" value="P:transmembrane transport"/>
    <property type="evidence" value="ECO:0007669"/>
    <property type="project" value="InterPro"/>
</dbReference>
<dbReference type="SUPFAM" id="SSF50182">
    <property type="entry name" value="Sm-like ribonucleoproteins"/>
    <property type="match status" value="1"/>
</dbReference>
<accession>A0A0F9VZS7</accession>
<feature type="transmembrane region" description="Helical" evidence="7">
    <location>
        <begin position="70"/>
        <end position="87"/>
    </location>
</feature>
<dbReference type="PANTHER" id="PTHR30347">
    <property type="entry name" value="POTASSIUM CHANNEL RELATED"/>
    <property type="match status" value="1"/>
</dbReference>
<evidence type="ECO:0000256" key="5">
    <source>
        <dbReference type="ARBA" id="ARBA00022989"/>
    </source>
</evidence>
<comment type="caution">
    <text evidence="11">The sequence shown here is derived from an EMBL/GenBank/DDBJ whole genome shotgun (WGS) entry which is preliminary data.</text>
</comment>
<keyword evidence="6 7" id="KW-0472">Membrane</keyword>
<dbReference type="PANTHER" id="PTHR30347:SF1">
    <property type="entry name" value="MECHANOSENSITIVE CHANNEL MSCK"/>
    <property type="match status" value="1"/>
</dbReference>
<proteinExistence type="inferred from homology"/>
<dbReference type="InterPro" id="IPR049142">
    <property type="entry name" value="MS_channel_1st"/>
</dbReference>
<evidence type="ECO:0000259" key="8">
    <source>
        <dbReference type="Pfam" id="PF00924"/>
    </source>
</evidence>
<dbReference type="Pfam" id="PF21088">
    <property type="entry name" value="MS_channel_1st"/>
    <property type="match status" value="1"/>
</dbReference>
<dbReference type="GO" id="GO:0005886">
    <property type="term" value="C:plasma membrane"/>
    <property type="evidence" value="ECO:0007669"/>
    <property type="project" value="UniProtKB-SubCell"/>
</dbReference>
<dbReference type="InterPro" id="IPR023408">
    <property type="entry name" value="MscS_beta-dom_sf"/>
</dbReference>
<feature type="domain" description="Mechanosensitive ion channel transmembrane helices 2/3" evidence="10">
    <location>
        <begin position="215"/>
        <end position="256"/>
    </location>
</feature>
<dbReference type="Gene3D" id="3.30.70.100">
    <property type="match status" value="1"/>
</dbReference>
<evidence type="ECO:0000259" key="10">
    <source>
        <dbReference type="Pfam" id="PF21088"/>
    </source>
</evidence>
<keyword evidence="4 7" id="KW-0812">Transmembrane</keyword>
<dbReference type="SUPFAM" id="SSF82689">
    <property type="entry name" value="Mechanosensitive channel protein MscS (YggB), C-terminal domain"/>
    <property type="match status" value="1"/>
</dbReference>
<dbReference type="Pfam" id="PF21082">
    <property type="entry name" value="MS_channel_3rd"/>
    <property type="match status" value="1"/>
</dbReference>
<dbReference type="InterPro" id="IPR011066">
    <property type="entry name" value="MscS_channel_C_sf"/>
</dbReference>
<feature type="transmembrane region" description="Helical" evidence="7">
    <location>
        <begin position="177"/>
        <end position="195"/>
    </location>
</feature>